<dbReference type="InterPro" id="IPR004358">
    <property type="entry name" value="Sig_transdc_His_kin-like_C"/>
</dbReference>
<dbReference type="Proteomes" id="UP000270342">
    <property type="component" value="Unassembled WGS sequence"/>
</dbReference>
<proteinExistence type="predicted"/>
<comment type="catalytic activity">
    <reaction evidence="1">
        <text>ATP + protein L-histidine = ADP + protein N-phospho-L-histidine.</text>
        <dbReference type="EC" id="2.7.13.3"/>
    </reaction>
</comment>
<evidence type="ECO:0000256" key="9">
    <source>
        <dbReference type="ARBA" id="ARBA00023012"/>
    </source>
</evidence>
<organism evidence="14 15">
    <name type="scientific">Pararobbsia silviterrae</name>
    <dbReference type="NCBI Taxonomy" id="1792498"/>
    <lineage>
        <taxon>Bacteria</taxon>
        <taxon>Pseudomonadati</taxon>
        <taxon>Pseudomonadota</taxon>
        <taxon>Betaproteobacteria</taxon>
        <taxon>Burkholderiales</taxon>
        <taxon>Burkholderiaceae</taxon>
        <taxon>Pararobbsia</taxon>
    </lineage>
</organism>
<evidence type="ECO:0000256" key="5">
    <source>
        <dbReference type="ARBA" id="ARBA00022679"/>
    </source>
</evidence>
<keyword evidence="6 11" id="KW-0812">Transmembrane</keyword>
<dbReference type="SUPFAM" id="SSF55874">
    <property type="entry name" value="ATPase domain of HSP90 chaperone/DNA topoisomerase II/histidine kinase"/>
    <property type="match status" value="1"/>
</dbReference>
<evidence type="ECO:0000256" key="1">
    <source>
        <dbReference type="ARBA" id="ARBA00000085"/>
    </source>
</evidence>
<dbReference type="EMBL" id="RBZU01000008">
    <property type="protein sequence ID" value="RKP51944.1"/>
    <property type="molecule type" value="Genomic_DNA"/>
</dbReference>
<dbReference type="Pfam" id="PF00672">
    <property type="entry name" value="HAMP"/>
    <property type="match status" value="1"/>
</dbReference>
<dbReference type="Pfam" id="PF00512">
    <property type="entry name" value="HisKA"/>
    <property type="match status" value="1"/>
</dbReference>
<dbReference type="AlphaFoldDB" id="A0A494XV18"/>
<dbReference type="Gene3D" id="3.30.565.10">
    <property type="entry name" value="Histidine kinase-like ATPase, C-terminal domain"/>
    <property type="match status" value="1"/>
</dbReference>
<evidence type="ECO:0000256" key="3">
    <source>
        <dbReference type="ARBA" id="ARBA00012438"/>
    </source>
</evidence>
<dbReference type="InterPro" id="IPR036097">
    <property type="entry name" value="HisK_dim/P_sf"/>
</dbReference>
<dbReference type="OrthoDB" id="8554694at2"/>
<feature type="transmembrane region" description="Helical" evidence="11">
    <location>
        <begin position="159"/>
        <end position="180"/>
    </location>
</feature>
<keyword evidence="15" id="KW-1185">Reference proteome</keyword>
<dbReference type="InterPro" id="IPR005467">
    <property type="entry name" value="His_kinase_dom"/>
</dbReference>
<comment type="subcellular location">
    <subcellularLocation>
        <location evidence="2">Membrane</location>
    </subcellularLocation>
</comment>
<dbReference type="EC" id="2.7.13.3" evidence="3"/>
<dbReference type="GO" id="GO:0000155">
    <property type="term" value="F:phosphorelay sensor kinase activity"/>
    <property type="evidence" value="ECO:0007669"/>
    <property type="project" value="InterPro"/>
</dbReference>
<evidence type="ECO:0000313" key="14">
    <source>
        <dbReference type="EMBL" id="RKP51944.1"/>
    </source>
</evidence>
<dbReference type="PANTHER" id="PTHR45436:SF8">
    <property type="entry name" value="HISTIDINE KINASE"/>
    <property type="match status" value="1"/>
</dbReference>
<dbReference type="GO" id="GO:0005886">
    <property type="term" value="C:plasma membrane"/>
    <property type="evidence" value="ECO:0007669"/>
    <property type="project" value="TreeGrafter"/>
</dbReference>
<dbReference type="InterPro" id="IPR003661">
    <property type="entry name" value="HisK_dim/P_dom"/>
</dbReference>
<evidence type="ECO:0000259" key="13">
    <source>
        <dbReference type="PROSITE" id="PS50885"/>
    </source>
</evidence>
<feature type="domain" description="Histidine kinase" evidence="12">
    <location>
        <begin position="241"/>
        <end position="455"/>
    </location>
</feature>
<dbReference type="SUPFAM" id="SSF47384">
    <property type="entry name" value="Homodimeric domain of signal transducing histidine kinase"/>
    <property type="match status" value="1"/>
</dbReference>
<evidence type="ECO:0000313" key="15">
    <source>
        <dbReference type="Proteomes" id="UP000270342"/>
    </source>
</evidence>
<reference evidence="14 15" key="1">
    <citation type="submission" date="2018-10" db="EMBL/GenBank/DDBJ databases">
        <title>Robbsia sp. DHC34, isolated from soil.</title>
        <authorList>
            <person name="Gao Z.-H."/>
            <person name="Qiu L.-H."/>
        </authorList>
    </citation>
    <scope>NUCLEOTIDE SEQUENCE [LARGE SCALE GENOMIC DNA]</scope>
    <source>
        <strain evidence="14 15">DHC34</strain>
    </source>
</reference>
<name>A0A494XV18_9BURK</name>
<evidence type="ECO:0000256" key="6">
    <source>
        <dbReference type="ARBA" id="ARBA00022692"/>
    </source>
</evidence>
<dbReference type="SMART" id="SM00304">
    <property type="entry name" value="HAMP"/>
    <property type="match status" value="1"/>
</dbReference>
<dbReference type="PRINTS" id="PR00344">
    <property type="entry name" value="BCTRLSENSOR"/>
</dbReference>
<dbReference type="InterPro" id="IPR050428">
    <property type="entry name" value="TCS_sensor_his_kinase"/>
</dbReference>
<evidence type="ECO:0000256" key="4">
    <source>
        <dbReference type="ARBA" id="ARBA00022553"/>
    </source>
</evidence>
<keyword evidence="5" id="KW-0808">Transferase</keyword>
<keyword evidence="9" id="KW-0902">Two-component regulatory system</keyword>
<keyword evidence="7" id="KW-0418">Kinase</keyword>
<feature type="domain" description="HAMP" evidence="13">
    <location>
        <begin position="183"/>
        <end position="233"/>
    </location>
</feature>
<dbReference type="InterPro" id="IPR003660">
    <property type="entry name" value="HAMP_dom"/>
</dbReference>
<keyword evidence="10 11" id="KW-0472">Membrane</keyword>
<accession>A0A494XV18</accession>
<dbReference type="SMART" id="SM00388">
    <property type="entry name" value="HisKA"/>
    <property type="match status" value="1"/>
</dbReference>
<sequence>MVKAPSIWRTSTFRLVALYALVFCVSIGALICFVQLQINAYMYRQIDDELNWARRYFVSFPVSEIDRHIESRVARDHLGHSHYAIFTPERVAVVGDIRTMPAAMHANSVPYSVASLDLTDGQARPDARALATRLADGRILLVAYDAGDWVEITDGLLKALAAGGVVMLVVGVGGVFVWSVRPIRRILEVQRIAQRVVRGDLKQRMPVTGQHDELDMMSGIINHMLGDIEGLVGEVKSVCDAIAHDLRTPLARLHTLLHGLESTFEDDEPRRHTVQQAIDQTDTLLGRFAALLRVSEIEQLQRRSGFSELDLDGLLTDIHELYAPLADAKQVEFELDLRHAAAIHGDRGLLFEAISNLVDNAIKFAPQGGKVALGVRKLRAGCIAIDVCDNGPGIPEEEHEAVQKRFYRGRRNQSEQGHGLGLSIVAAVARLHEFRLEIGASDGLTRISIHCDAYVAPPLERPNLVIGNAV</sequence>
<keyword evidence="8 11" id="KW-1133">Transmembrane helix</keyword>
<evidence type="ECO:0000256" key="7">
    <source>
        <dbReference type="ARBA" id="ARBA00022777"/>
    </source>
</evidence>
<dbReference type="Pfam" id="PF02518">
    <property type="entry name" value="HATPase_c"/>
    <property type="match status" value="1"/>
</dbReference>
<dbReference type="RefSeq" id="WP_121088347.1">
    <property type="nucleotide sequence ID" value="NZ_RBZU01000008.1"/>
</dbReference>
<feature type="transmembrane region" description="Helical" evidence="11">
    <location>
        <begin position="12"/>
        <end position="36"/>
    </location>
</feature>
<dbReference type="Gene3D" id="1.10.287.130">
    <property type="match status" value="1"/>
</dbReference>
<dbReference type="SUPFAM" id="SSF158472">
    <property type="entry name" value="HAMP domain-like"/>
    <property type="match status" value="1"/>
</dbReference>
<protein>
    <recommendedName>
        <fullName evidence="3">histidine kinase</fullName>
        <ecNumber evidence="3">2.7.13.3</ecNumber>
    </recommendedName>
</protein>
<dbReference type="InterPro" id="IPR003594">
    <property type="entry name" value="HATPase_dom"/>
</dbReference>
<evidence type="ECO:0000256" key="10">
    <source>
        <dbReference type="ARBA" id="ARBA00023136"/>
    </source>
</evidence>
<dbReference type="CDD" id="cd06225">
    <property type="entry name" value="HAMP"/>
    <property type="match status" value="1"/>
</dbReference>
<evidence type="ECO:0000259" key="12">
    <source>
        <dbReference type="PROSITE" id="PS50109"/>
    </source>
</evidence>
<evidence type="ECO:0000256" key="8">
    <source>
        <dbReference type="ARBA" id="ARBA00022989"/>
    </source>
</evidence>
<dbReference type="InterPro" id="IPR036890">
    <property type="entry name" value="HATPase_C_sf"/>
</dbReference>
<evidence type="ECO:0000256" key="2">
    <source>
        <dbReference type="ARBA" id="ARBA00004370"/>
    </source>
</evidence>
<dbReference type="PROSITE" id="PS50885">
    <property type="entry name" value="HAMP"/>
    <property type="match status" value="1"/>
</dbReference>
<evidence type="ECO:0000256" key="11">
    <source>
        <dbReference type="SAM" id="Phobius"/>
    </source>
</evidence>
<dbReference type="SMART" id="SM00387">
    <property type="entry name" value="HATPase_c"/>
    <property type="match status" value="1"/>
</dbReference>
<dbReference type="PANTHER" id="PTHR45436">
    <property type="entry name" value="SENSOR HISTIDINE KINASE YKOH"/>
    <property type="match status" value="1"/>
</dbReference>
<keyword evidence="4" id="KW-0597">Phosphoprotein</keyword>
<gene>
    <name evidence="14" type="ORF">D7S86_18570</name>
</gene>
<dbReference type="PROSITE" id="PS50109">
    <property type="entry name" value="HIS_KIN"/>
    <property type="match status" value="1"/>
</dbReference>
<dbReference type="Gene3D" id="6.10.340.10">
    <property type="match status" value="1"/>
</dbReference>
<comment type="caution">
    <text evidence="14">The sequence shown here is derived from an EMBL/GenBank/DDBJ whole genome shotgun (WGS) entry which is preliminary data.</text>
</comment>
<dbReference type="CDD" id="cd00082">
    <property type="entry name" value="HisKA"/>
    <property type="match status" value="1"/>
</dbReference>